<evidence type="ECO:0000256" key="3">
    <source>
        <dbReference type="ARBA" id="ARBA00022898"/>
    </source>
</evidence>
<dbReference type="GO" id="GO:0042823">
    <property type="term" value="P:pyridoxal phosphate biosynthetic process"/>
    <property type="evidence" value="ECO:0007669"/>
    <property type="project" value="UniProtKB-UniRule"/>
</dbReference>
<keyword evidence="2 10" id="KW-0378">Hydrolase</keyword>
<evidence type="ECO:0000256" key="1">
    <source>
        <dbReference type="ARBA" id="ARBA00008345"/>
    </source>
</evidence>
<comment type="catalytic activity">
    <reaction evidence="7 10">
        <text>L-glutamine + H2O = L-glutamate + NH4(+)</text>
        <dbReference type="Rhea" id="RHEA:15889"/>
        <dbReference type="ChEBI" id="CHEBI:15377"/>
        <dbReference type="ChEBI" id="CHEBI:28938"/>
        <dbReference type="ChEBI" id="CHEBI:29985"/>
        <dbReference type="ChEBI" id="CHEBI:58359"/>
        <dbReference type="EC" id="3.5.1.2"/>
    </reaction>
</comment>
<dbReference type="PROSITE" id="PS01236">
    <property type="entry name" value="PDXT_SNO_1"/>
    <property type="match status" value="1"/>
</dbReference>
<comment type="caution">
    <text evidence="13">The sequence shown here is derived from an EMBL/GenBank/DDBJ whole genome shotgun (WGS) entry which is preliminary data.</text>
</comment>
<sequence>MTNVQVPGPRTVGVLALQGDFREHREMLEAMGHRAIEIRKPAQLEGIDALIIPGGESTTIARLILSNGFQQPLRDFCASGKPTWGTCAGAILLAQEVDRLDRPGIEVMAIRVRRNAFGRQVDSFEEEIAIDGIEGGPFRAVFIRAPVIERVDPPARAIARLEDGTVVAARQGNLLATSFHPELTHDPRLHAYFLAMGAPQGAAK</sequence>
<dbReference type="UniPathway" id="UPA00245"/>
<accession>A0A2A9HDM0</accession>
<feature type="binding site" evidence="10 12">
    <location>
        <begin position="55"/>
        <end position="57"/>
    </location>
    <ligand>
        <name>L-glutamine</name>
        <dbReference type="ChEBI" id="CHEBI:58359"/>
    </ligand>
</feature>
<dbReference type="Pfam" id="PF01174">
    <property type="entry name" value="SNO"/>
    <property type="match status" value="1"/>
</dbReference>
<evidence type="ECO:0000256" key="9">
    <source>
        <dbReference type="ARBA" id="ARBA00064749"/>
    </source>
</evidence>
<feature type="active site" description="Charge relay system" evidence="10 11">
    <location>
        <position position="180"/>
    </location>
</feature>
<dbReference type="EMBL" id="PDJQ01000001">
    <property type="protein sequence ID" value="PFG73413.1"/>
    <property type="molecule type" value="Genomic_DNA"/>
</dbReference>
<evidence type="ECO:0000256" key="7">
    <source>
        <dbReference type="ARBA" id="ARBA00049534"/>
    </source>
</evidence>
<dbReference type="EC" id="4.3.3.6" evidence="10"/>
<evidence type="ECO:0000256" key="2">
    <source>
        <dbReference type="ARBA" id="ARBA00022801"/>
    </source>
</evidence>
<dbReference type="RefSeq" id="WP_098502871.1">
    <property type="nucleotide sequence ID" value="NZ_PDJQ01000001.1"/>
</dbReference>
<dbReference type="GO" id="GO:1903600">
    <property type="term" value="C:glutaminase complex"/>
    <property type="evidence" value="ECO:0007669"/>
    <property type="project" value="TreeGrafter"/>
</dbReference>
<dbReference type="InterPro" id="IPR002161">
    <property type="entry name" value="PdxT/SNO"/>
</dbReference>
<dbReference type="Gene3D" id="3.40.50.880">
    <property type="match status" value="1"/>
</dbReference>
<gene>
    <name evidence="10" type="primary">pdxT</name>
    <name evidence="13" type="ORF">A9A59_0609</name>
</gene>
<comment type="subunit">
    <text evidence="9 10">In the presence of PdxS, forms a dodecamer of heterodimers. Only shows activity in the heterodimer.</text>
</comment>
<dbReference type="GO" id="GO:0006543">
    <property type="term" value="P:L-glutamine catabolic process"/>
    <property type="evidence" value="ECO:0007669"/>
    <property type="project" value="UniProtKB-UniRule"/>
</dbReference>
<dbReference type="InterPro" id="IPR021196">
    <property type="entry name" value="PdxT/SNO_CS"/>
</dbReference>
<protein>
    <recommendedName>
        <fullName evidence="10">Pyridoxal 5'-phosphate synthase subunit PdxT</fullName>
        <ecNumber evidence="10">4.3.3.6</ecNumber>
    </recommendedName>
    <alternativeName>
        <fullName evidence="10">Pdx2</fullName>
    </alternativeName>
    <alternativeName>
        <fullName evidence="10">Pyridoxal 5'-phosphate synthase glutaminase subunit</fullName>
        <ecNumber evidence="10">3.5.1.2</ecNumber>
    </alternativeName>
</protein>
<dbReference type="Proteomes" id="UP000223071">
    <property type="component" value="Unassembled WGS sequence"/>
</dbReference>
<comment type="function">
    <text evidence="8 10">Catalyzes the hydrolysis of glutamine to glutamate and ammonia as part of the biosynthesis of pyridoxal 5'-phosphate. The resulting ammonia molecule is channeled to the active site of PdxS.</text>
</comment>
<dbReference type="PANTHER" id="PTHR31559">
    <property type="entry name" value="PYRIDOXAL 5'-PHOSPHATE SYNTHASE SUBUNIT SNO"/>
    <property type="match status" value="1"/>
</dbReference>
<evidence type="ECO:0000256" key="10">
    <source>
        <dbReference type="HAMAP-Rule" id="MF_01615"/>
    </source>
</evidence>
<dbReference type="CDD" id="cd01749">
    <property type="entry name" value="GATase1_PB"/>
    <property type="match status" value="1"/>
</dbReference>
<keyword evidence="14" id="KW-1185">Reference proteome</keyword>
<evidence type="ECO:0000313" key="14">
    <source>
        <dbReference type="Proteomes" id="UP000223071"/>
    </source>
</evidence>
<reference evidence="13 14" key="1">
    <citation type="submission" date="2017-09" db="EMBL/GenBank/DDBJ databases">
        <title>Sequencing the genomes of two abundant thermophiles in Great Basin hot springs: Thermocrinis jamiesonii and novel Chloroflexi Thermoflexus hugenholtzii.</title>
        <authorList>
            <person name="Hedlund B."/>
        </authorList>
    </citation>
    <scope>NUCLEOTIDE SEQUENCE [LARGE SCALE GENOMIC DNA]</scope>
    <source>
        <strain evidence="13 14">G233</strain>
    </source>
</reference>
<dbReference type="InterPro" id="IPR029062">
    <property type="entry name" value="Class_I_gatase-like"/>
</dbReference>
<dbReference type="PROSITE" id="PS51273">
    <property type="entry name" value="GATASE_TYPE_1"/>
    <property type="match status" value="1"/>
</dbReference>
<evidence type="ECO:0000256" key="4">
    <source>
        <dbReference type="ARBA" id="ARBA00022962"/>
    </source>
</evidence>
<evidence type="ECO:0000256" key="12">
    <source>
        <dbReference type="PIRSR" id="PIRSR005639-2"/>
    </source>
</evidence>
<comment type="pathway">
    <text evidence="10">Cofactor biosynthesis; pyridoxal 5'-phosphate biosynthesis.</text>
</comment>
<evidence type="ECO:0000256" key="8">
    <source>
        <dbReference type="ARBA" id="ARBA00054599"/>
    </source>
</evidence>
<dbReference type="AlphaFoldDB" id="A0A2A9HDM0"/>
<feature type="binding site" evidence="10 12">
    <location>
        <position position="114"/>
    </location>
    <ligand>
        <name>L-glutamine</name>
        <dbReference type="ChEBI" id="CHEBI:58359"/>
    </ligand>
</feature>
<feature type="active site" description="Charge relay system" evidence="10 11">
    <location>
        <position position="182"/>
    </location>
</feature>
<dbReference type="PROSITE" id="PS51130">
    <property type="entry name" value="PDXT_SNO_2"/>
    <property type="match status" value="1"/>
</dbReference>
<dbReference type="PIRSF" id="PIRSF005639">
    <property type="entry name" value="Glut_amidoT_SNO"/>
    <property type="match status" value="1"/>
</dbReference>
<keyword evidence="4 10" id="KW-0315">Glutamine amidotransferase</keyword>
<dbReference type="GO" id="GO:0008614">
    <property type="term" value="P:pyridoxine metabolic process"/>
    <property type="evidence" value="ECO:0007669"/>
    <property type="project" value="TreeGrafter"/>
</dbReference>
<feature type="binding site" evidence="10 12">
    <location>
        <begin position="143"/>
        <end position="144"/>
    </location>
    <ligand>
        <name>L-glutamine</name>
        <dbReference type="ChEBI" id="CHEBI:58359"/>
    </ligand>
</feature>
<name>A0A2A9HDM0_TEPT2</name>
<dbReference type="GO" id="GO:0004359">
    <property type="term" value="F:glutaminase activity"/>
    <property type="evidence" value="ECO:0007669"/>
    <property type="project" value="UniProtKB-UniRule"/>
</dbReference>
<dbReference type="NCBIfam" id="TIGR03800">
    <property type="entry name" value="PLP_synth_Pdx2"/>
    <property type="match status" value="1"/>
</dbReference>
<dbReference type="FunFam" id="3.40.50.880:FF:000010">
    <property type="entry name" value="uncharacterized protein LOC100176842 isoform X2"/>
    <property type="match status" value="1"/>
</dbReference>
<proteinExistence type="inferred from homology"/>
<evidence type="ECO:0000313" key="13">
    <source>
        <dbReference type="EMBL" id="PFG73413.1"/>
    </source>
</evidence>
<dbReference type="EC" id="3.5.1.2" evidence="10"/>
<comment type="catalytic activity">
    <reaction evidence="6 10">
        <text>aldehydo-D-ribose 5-phosphate + D-glyceraldehyde 3-phosphate + L-glutamine = pyridoxal 5'-phosphate + L-glutamate + phosphate + 3 H2O + H(+)</text>
        <dbReference type="Rhea" id="RHEA:31507"/>
        <dbReference type="ChEBI" id="CHEBI:15377"/>
        <dbReference type="ChEBI" id="CHEBI:15378"/>
        <dbReference type="ChEBI" id="CHEBI:29985"/>
        <dbReference type="ChEBI" id="CHEBI:43474"/>
        <dbReference type="ChEBI" id="CHEBI:58273"/>
        <dbReference type="ChEBI" id="CHEBI:58359"/>
        <dbReference type="ChEBI" id="CHEBI:59776"/>
        <dbReference type="ChEBI" id="CHEBI:597326"/>
        <dbReference type="EC" id="4.3.3.6"/>
    </reaction>
</comment>
<comment type="similarity">
    <text evidence="1 10">Belongs to the glutaminase PdxT/SNO family.</text>
</comment>
<keyword evidence="5 10" id="KW-0456">Lyase</keyword>
<dbReference type="SUPFAM" id="SSF52317">
    <property type="entry name" value="Class I glutamine amidotransferase-like"/>
    <property type="match status" value="1"/>
</dbReference>
<evidence type="ECO:0000256" key="6">
    <source>
        <dbReference type="ARBA" id="ARBA00047992"/>
    </source>
</evidence>
<dbReference type="HAMAP" id="MF_01615">
    <property type="entry name" value="PdxT"/>
    <property type="match status" value="1"/>
</dbReference>
<organism evidence="13 14">
    <name type="scientific">Tepidiforma thermophila (strain KCTC 52669 / CGMCC 1.13589 / G233)</name>
    <dbReference type="NCBI Taxonomy" id="2761530"/>
    <lineage>
        <taxon>Bacteria</taxon>
        <taxon>Bacillati</taxon>
        <taxon>Chloroflexota</taxon>
        <taxon>Tepidiformia</taxon>
        <taxon>Tepidiformales</taxon>
        <taxon>Tepidiformaceae</taxon>
        <taxon>Tepidiforma</taxon>
    </lineage>
</organism>
<dbReference type="GO" id="GO:0036381">
    <property type="term" value="F:pyridoxal 5'-phosphate synthase (glutamine hydrolysing) activity"/>
    <property type="evidence" value="ECO:0007669"/>
    <property type="project" value="UniProtKB-UniRule"/>
</dbReference>
<evidence type="ECO:0000256" key="5">
    <source>
        <dbReference type="ARBA" id="ARBA00023239"/>
    </source>
</evidence>
<dbReference type="PANTHER" id="PTHR31559:SF0">
    <property type="entry name" value="PYRIDOXAL 5'-PHOSPHATE SYNTHASE SUBUNIT SNO1-RELATED"/>
    <property type="match status" value="1"/>
</dbReference>
<dbReference type="GO" id="GO:0005829">
    <property type="term" value="C:cytosol"/>
    <property type="evidence" value="ECO:0007669"/>
    <property type="project" value="TreeGrafter"/>
</dbReference>
<evidence type="ECO:0000256" key="11">
    <source>
        <dbReference type="PIRSR" id="PIRSR005639-1"/>
    </source>
</evidence>
<keyword evidence="3 10" id="KW-0663">Pyridoxal phosphate</keyword>
<feature type="active site" description="Nucleophile" evidence="10 11">
    <location>
        <position position="87"/>
    </location>
</feature>